<dbReference type="EMBL" id="BARW01034433">
    <property type="protein sequence ID" value="GAJ06379.1"/>
    <property type="molecule type" value="Genomic_DNA"/>
</dbReference>
<evidence type="ECO:0000313" key="1">
    <source>
        <dbReference type="EMBL" id="GAJ06379.1"/>
    </source>
</evidence>
<proteinExistence type="predicted"/>
<dbReference type="AlphaFoldDB" id="X1TM85"/>
<reference evidence="1" key="1">
    <citation type="journal article" date="2014" name="Front. Microbiol.">
        <title>High frequency of phylogenetically diverse reductive dehalogenase-homologous genes in deep subseafloor sedimentary metagenomes.</title>
        <authorList>
            <person name="Kawai M."/>
            <person name="Futagami T."/>
            <person name="Toyoda A."/>
            <person name="Takaki Y."/>
            <person name="Nishi S."/>
            <person name="Hori S."/>
            <person name="Arai W."/>
            <person name="Tsubouchi T."/>
            <person name="Morono Y."/>
            <person name="Uchiyama I."/>
            <person name="Ito T."/>
            <person name="Fujiyama A."/>
            <person name="Inagaki F."/>
            <person name="Takami H."/>
        </authorList>
    </citation>
    <scope>NUCLEOTIDE SEQUENCE</scope>
    <source>
        <strain evidence="1">Expedition CK06-06</strain>
    </source>
</reference>
<accession>X1TM85</accession>
<protein>
    <submittedName>
        <fullName evidence="1">Uncharacterized protein</fullName>
    </submittedName>
</protein>
<name>X1TM85_9ZZZZ</name>
<comment type="caution">
    <text evidence="1">The sequence shown here is derived from an EMBL/GenBank/DDBJ whole genome shotgun (WGS) entry which is preliminary data.</text>
</comment>
<organism evidence="1">
    <name type="scientific">marine sediment metagenome</name>
    <dbReference type="NCBI Taxonomy" id="412755"/>
    <lineage>
        <taxon>unclassified sequences</taxon>
        <taxon>metagenomes</taxon>
        <taxon>ecological metagenomes</taxon>
    </lineage>
</organism>
<gene>
    <name evidence="1" type="ORF">S12H4_53975</name>
</gene>
<feature type="non-terminal residue" evidence="1">
    <location>
        <position position="1"/>
    </location>
</feature>
<sequence>AREYGIEIVEWSEEDVLEWKKTVASFLPEYATDESSTEAVEILKEFIVEWKPGLAELMGLA</sequence>